<feature type="transmembrane region" description="Helical" evidence="3">
    <location>
        <begin position="120"/>
        <end position="140"/>
    </location>
</feature>
<name>A0A7I9XIU3_9MYCO</name>
<feature type="region of interest" description="Disordered" evidence="2">
    <location>
        <begin position="324"/>
        <end position="352"/>
    </location>
</feature>
<comment type="caution">
    <text evidence="4">The sequence shown here is derived from an EMBL/GenBank/DDBJ whole genome shotgun (WGS) entry which is preliminary data.</text>
</comment>
<feature type="coiled-coil region" evidence="1">
    <location>
        <begin position="151"/>
        <end position="178"/>
    </location>
</feature>
<keyword evidence="3" id="KW-0812">Transmembrane</keyword>
<proteinExistence type="predicted"/>
<keyword evidence="5" id="KW-1185">Reference proteome</keyword>
<keyword evidence="3" id="KW-1133">Transmembrane helix</keyword>
<evidence type="ECO:0000256" key="1">
    <source>
        <dbReference type="SAM" id="Coils"/>
    </source>
</evidence>
<dbReference type="Proteomes" id="UP000465263">
    <property type="component" value="Unassembled WGS sequence"/>
</dbReference>
<feature type="region of interest" description="Disordered" evidence="2">
    <location>
        <begin position="1"/>
        <end position="92"/>
    </location>
</feature>
<organism evidence="4 5">
    <name type="scientific">Mycolicibacter senuensis</name>
    <dbReference type="NCBI Taxonomy" id="386913"/>
    <lineage>
        <taxon>Bacteria</taxon>
        <taxon>Bacillati</taxon>
        <taxon>Actinomycetota</taxon>
        <taxon>Actinomycetes</taxon>
        <taxon>Mycobacteriales</taxon>
        <taxon>Mycobacteriaceae</taxon>
        <taxon>Mycolicibacter</taxon>
    </lineage>
</organism>
<dbReference type="AlphaFoldDB" id="A0A7I9XIU3"/>
<sequence length="352" mass="36754">MATNRKPAARQGDRRRGPESATRTGPRRSSEAPAARRPRRQHGTAPAPGRESRPRSGPQNAVLSRPDARPVPPKNTKQAKARAKARKAKAPKVVRVPLRERLITRLASIDLRPRSLAAKVPFVVLIIGSLGIGLGITLWLSTDAAERSYQLGNIREHNRVLLQQKEALERDVLTAESAPALAEAARELGMIPTRDTAHLVQDPAGNWVVVGQPKPAEGVPPPPLNTKLPDEQPATPPAEVPVRVPPAGPKLDSRHLPTPAAPAPAVPGAPLIIPGLPGMPSLPGGSLSGPPPGPEIPPVALPPEAALPPAAVLPPEAALPPAAALPPEAALSPQPELPQQPALPAVLPGAPR</sequence>
<evidence type="ECO:0000313" key="5">
    <source>
        <dbReference type="Proteomes" id="UP000465263"/>
    </source>
</evidence>
<keyword evidence="3" id="KW-0472">Membrane</keyword>
<feature type="compositionally biased region" description="Basic residues" evidence="2">
    <location>
        <begin position="77"/>
        <end position="92"/>
    </location>
</feature>
<feature type="compositionally biased region" description="Pro residues" evidence="2">
    <location>
        <begin position="234"/>
        <end position="248"/>
    </location>
</feature>
<dbReference type="EMBL" id="BLKV01000001">
    <property type="protein sequence ID" value="GFG69824.1"/>
    <property type="molecule type" value="Genomic_DNA"/>
</dbReference>
<evidence type="ECO:0000256" key="3">
    <source>
        <dbReference type="SAM" id="Phobius"/>
    </source>
</evidence>
<keyword evidence="1" id="KW-0175">Coiled coil</keyword>
<accession>A0A7I9XIU3</accession>
<evidence type="ECO:0000256" key="2">
    <source>
        <dbReference type="SAM" id="MobiDB-lite"/>
    </source>
</evidence>
<reference evidence="4 5" key="1">
    <citation type="journal article" date="2019" name="Emerg. Microbes Infect.">
        <title>Comprehensive subspecies identification of 175 nontuberculous mycobacteria species based on 7547 genomic profiles.</title>
        <authorList>
            <person name="Matsumoto Y."/>
            <person name="Kinjo T."/>
            <person name="Motooka D."/>
            <person name="Nabeya D."/>
            <person name="Jung N."/>
            <person name="Uechi K."/>
            <person name="Horii T."/>
            <person name="Iida T."/>
            <person name="Fujita J."/>
            <person name="Nakamura S."/>
        </authorList>
    </citation>
    <scope>NUCLEOTIDE SEQUENCE [LARGE SCALE GENOMIC DNA]</scope>
    <source>
        <strain evidence="4 5">JCM 16017</strain>
    </source>
</reference>
<gene>
    <name evidence="4" type="ORF">MSEN_15440</name>
</gene>
<feature type="region of interest" description="Disordered" evidence="2">
    <location>
        <begin position="213"/>
        <end position="263"/>
    </location>
</feature>
<feature type="compositionally biased region" description="Pro residues" evidence="2">
    <location>
        <begin position="289"/>
        <end position="301"/>
    </location>
</feature>
<feature type="region of interest" description="Disordered" evidence="2">
    <location>
        <begin position="280"/>
        <end position="307"/>
    </location>
</feature>
<protein>
    <submittedName>
        <fullName evidence="4">Uncharacterized protein</fullName>
    </submittedName>
</protein>
<evidence type="ECO:0000313" key="4">
    <source>
        <dbReference type="EMBL" id="GFG69824.1"/>
    </source>
</evidence>